<evidence type="ECO:0000256" key="1">
    <source>
        <dbReference type="ARBA" id="ARBA00004651"/>
    </source>
</evidence>
<feature type="coiled-coil region" evidence="6">
    <location>
        <begin position="381"/>
        <end position="408"/>
    </location>
</feature>
<dbReference type="InterPro" id="IPR032807">
    <property type="entry name" value="GNVR"/>
</dbReference>
<comment type="subcellular location">
    <subcellularLocation>
        <location evidence="1">Cell membrane</location>
        <topology evidence="1">Multi-pass membrane protein</topology>
    </subcellularLocation>
</comment>
<sequence>MLGNAALAAEPAIADAAVTPTATAATSAAPLRPQPEPVPSPRPAPSSTPPASVPHDPWSRLQLLRDVETADVVGWLRGGRGAIVTAVLLCVAAALMVALTTPPRYTVFTDILVDPANLNVVRDDVFTSNPQRDAQLLDVESKLRILTSRNVLTRVIDRLDLTNDPEFVKPGGLSFLRNLISAKDATQDRRLEVMRALSEQVEARREERSFVVVMKLWSQDPEKAVTISNAIVDAFEAELFQSSSESAGRVVKNLNERLDELRRNVNEAERKVEDFRRAKGLQSSNGELVSTRISSELNTQVLDAQQRFIQADSRYKQMSAAIAERRTASASIFDSAAMTNLRQQYNTLQQQVGSIAAIFGAKHPQMVTALSEQQAVDAAIVREARRILDLAKADLDREQATLKMLQSKAGVEKSNVFTDNDALVQLHDLERDARAKAAIYESHLARAQQIGERQQIDTSNVRVISRPMPPKARSWPPRTLYLLIGGAILGLLLGIAAALMRGAWFYLRDPRPTHG</sequence>
<evidence type="ECO:0000259" key="9">
    <source>
        <dbReference type="Pfam" id="PF02706"/>
    </source>
</evidence>
<organism evidence="11 12">
    <name type="scientific">Rhodopseudomonas rhenobacensis</name>
    <dbReference type="NCBI Taxonomy" id="87461"/>
    <lineage>
        <taxon>Bacteria</taxon>
        <taxon>Pseudomonadati</taxon>
        <taxon>Pseudomonadota</taxon>
        <taxon>Alphaproteobacteria</taxon>
        <taxon>Hyphomicrobiales</taxon>
        <taxon>Nitrobacteraceae</taxon>
        <taxon>Rhodopseudomonas</taxon>
    </lineage>
</organism>
<feature type="domain" description="Tyrosine-protein kinase G-rich" evidence="10">
    <location>
        <begin position="428"/>
        <end position="501"/>
    </location>
</feature>
<feature type="region of interest" description="Disordered" evidence="7">
    <location>
        <begin position="23"/>
        <end position="57"/>
    </location>
</feature>
<reference evidence="11 12" key="1">
    <citation type="submission" date="2020-08" db="EMBL/GenBank/DDBJ databases">
        <title>Genomic Encyclopedia of Type Strains, Phase IV (KMG-IV): sequencing the most valuable type-strain genomes for metagenomic binning, comparative biology and taxonomic classification.</title>
        <authorList>
            <person name="Goeker M."/>
        </authorList>
    </citation>
    <scope>NUCLEOTIDE SEQUENCE [LARGE SCALE GENOMIC DNA]</scope>
    <source>
        <strain evidence="11 12">DSM 12706</strain>
    </source>
</reference>
<dbReference type="Pfam" id="PF13807">
    <property type="entry name" value="GNVR"/>
    <property type="match status" value="1"/>
</dbReference>
<keyword evidence="6" id="KW-0175">Coiled coil</keyword>
<evidence type="ECO:0000313" key="11">
    <source>
        <dbReference type="EMBL" id="MBB5049371.1"/>
    </source>
</evidence>
<evidence type="ECO:0000256" key="4">
    <source>
        <dbReference type="ARBA" id="ARBA00022989"/>
    </source>
</evidence>
<keyword evidence="5 8" id="KW-0472">Membrane</keyword>
<feature type="domain" description="Polysaccharide chain length determinant N-terminal" evidence="9">
    <location>
        <begin position="73"/>
        <end position="158"/>
    </location>
</feature>
<dbReference type="GO" id="GO:0004713">
    <property type="term" value="F:protein tyrosine kinase activity"/>
    <property type="evidence" value="ECO:0007669"/>
    <property type="project" value="TreeGrafter"/>
</dbReference>
<keyword evidence="4 8" id="KW-1133">Transmembrane helix</keyword>
<feature type="transmembrane region" description="Helical" evidence="8">
    <location>
        <begin position="480"/>
        <end position="507"/>
    </location>
</feature>
<dbReference type="InterPro" id="IPR050445">
    <property type="entry name" value="Bact_polysacc_biosynth/exp"/>
</dbReference>
<dbReference type="GO" id="GO:0005886">
    <property type="term" value="C:plasma membrane"/>
    <property type="evidence" value="ECO:0007669"/>
    <property type="project" value="UniProtKB-SubCell"/>
</dbReference>
<keyword evidence="3 8" id="KW-0812">Transmembrane</keyword>
<dbReference type="Proteomes" id="UP000542353">
    <property type="component" value="Unassembled WGS sequence"/>
</dbReference>
<dbReference type="EMBL" id="JACHIH010000035">
    <property type="protein sequence ID" value="MBB5049371.1"/>
    <property type="molecule type" value="Genomic_DNA"/>
</dbReference>
<dbReference type="InterPro" id="IPR003856">
    <property type="entry name" value="LPS_length_determ_N"/>
</dbReference>
<keyword evidence="12" id="KW-1185">Reference proteome</keyword>
<evidence type="ECO:0000256" key="3">
    <source>
        <dbReference type="ARBA" id="ARBA00022692"/>
    </source>
</evidence>
<dbReference type="PANTHER" id="PTHR32309">
    <property type="entry name" value="TYROSINE-PROTEIN KINASE"/>
    <property type="match status" value="1"/>
</dbReference>
<evidence type="ECO:0000256" key="8">
    <source>
        <dbReference type="SAM" id="Phobius"/>
    </source>
</evidence>
<dbReference type="AlphaFoldDB" id="A0A7W8E1X9"/>
<feature type="coiled-coil region" evidence="6">
    <location>
        <begin position="244"/>
        <end position="278"/>
    </location>
</feature>
<gene>
    <name evidence="11" type="ORF">HNR60_004148</name>
</gene>
<evidence type="ECO:0000256" key="5">
    <source>
        <dbReference type="ARBA" id="ARBA00023136"/>
    </source>
</evidence>
<keyword evidence="2" id="KW-1003">Cell membrane</keyword>
<evidence type="ECO:0000256" key="7">
    <source>
        <dbReference type="SAM" id="MobiDB-lite"/>
    </source>
</evidence>
<dbReference type="Pfam" id="PF02706">
    <property type="entry name" value="Wzz"/>
    <property type="match status" value="1"/>
</dbReference>
<name>A0A7W8E1X9_9BRAD</name>
<comment type="caution">
    <text evidence="11">The sequence shown here is derived from an EMBL/GenBank/DDBJ whole genome shotgun (WGS) entry which is preliminary data.</text>
</comment>
<protein>
    <submittedName>
        <fullName evidence="11">Uncharacterized protein involved in exopolysaccharide biosynthesis</fullName>
    </submittedName>
</protein>
<evidence type="ECO:0000259" key="10">
    <source>
        <dbReference type="Pfam" id="PF13807"/>
    </source>
</evidence>
<feature type="compositionally biased region" description="Pro residues" evidence="7">
    <location>
        <begin position="32"/>
        <end position="52"/>
    </location>
</feature>
<evidence type="ECO:0000313" key="12">
    <source>
        <dbReference type="Proteomes" id="UP000542353"/>
    </source>
</evidence>
<evidence type="ECO:0000256" key="2">
    <source>
        <dbReference type="ARBA" id="ARBA00022475"/>
    </source>
</evidence>
<evidence type="ECO:0000256" key="6">
    <source>
        <dbReference type="SAM" id="Coils"/>
    </source>
</evidence>
<dbReference type="PANTHER" id="PTHR32309:SF13">
    <property type="entry name" value="FERRIC ENTEROBACTIN TRANSPORT PROTEIN FEPE"/>
    <property type="match status" value="1"/>
</dbReference>
<accession>A0A7W8E1X9</accession>
<proteinExistence type="predicted"/>